<comment type="catalytic activity">
    <reaction evidence="1">
        <text>Exonucleolytic cleavage of poly(A) to 5'-AMP.</text>
        <dbReference type="EC" id="3.1.13.4"/>
    </reaction>
</comment>
<keyword evidence="11" id="KW-0694">RNA-binding</keyword>
<dbReference type="GO" id="GO:0003723">
    <property type="term" value="F:RNA binding"/>
    <property type="evidence" value="ECO:0007669"/>
    <property type="project" value="UniProtKB-KW"/>
</dbReference>
<keyword evidence="12" id="KW-0805">Transcription regulation</keyword>
<dbReference type="AlphaFoldDB" id="A0A146KIX1"/>
<sequence>QNLAKTFSTIQKIVKKYKIIAIDTEFPGYFTDPIELSLNIKKNLQTSKSNFDLFANNINNLKLIQLGIAFCDERGNFPKPAAYSFYFQFDIDNDVCTNQSREFLRENFKPTDLRRFKEEGIDPVNFANLFLTSGLTYNQDLKYIVFHGNQDIGYLIRNLTQTDIKSLQEFKSQYQQILGRVFDLKQITNWEFGLQNLAEKAKIYREGLEHQAGSDALLTLKLFMKEGSFEKEGEIHGLEE</sequence>
<dbReference type="InterPro" id="IPR012337">
    <property type="entry name" value="RNaseH-like_sf"/>
</dbReference>
<comment type="similarity">
    <text evidence="4">Belongs to the CAF1 family.</text>
</comment>
<dbReference type="Gene3D" id="3.30.420.10">
    <property type="entry name" value="Ribonuclease H-like superfamily/Ribonuclease H"/>
    <property type="match status" value="1"/>
</dbReference>
<organism evidence="15">
    <name type="scientific">Trepomonas sp. PC1</name>
    <dbReference type="NCBI Taxonomy" id="1076344"/>
    <lineage>
        <taxon>Eukaryota</taxon>
        <taxon>Metamonada</taxon>
        <taxon>Diplomonadida</taxon>
        <taxon>Hexamitidae</taxon>
        <taxon>Hexamitinae</taxon>
        <taxon>Trepomonas</taxon>
    </lineage>
</organism>
<evidence type="ECO:0000256" key="10">
    <source>
        <dbReference type="ARBA" id="ARBA00022839"/>
    </source>
</evidence>
<evidence type="ECO:0000256" key="13">
    <source>
        <dbReference type="ARBA" id="ARBA00023163"/>
    </source>
</evidence>
<comment type="subcellular location">
    <subcellularLocation>
        <location evidence="3">Cytoplasm</location>
    </subcellularLocation>
    <subcellularLocation>
        <location evidence="2">Nucleus</location>
    </subcellularLocation>
</comment>
<feature type="non-terminal residue" evidence="15">
    <location>
        <position position="1"/>
    </location>
</feature>
<dbReference type="GO" id="GO:0046872">
    <property type="term" value="F:metal ion binding"/>
    <property type="evidence" value="ECO:0007669"/>
    <property type="project" value="UniProtKB-KW"/>
</dbReference>
<reference evidence="15" key="1">
    <citation type="submission" date="2015-07" db="EMBL/GenBank/DDBJ databases">
        <title>Adaptation to a free-living lifestyle via gene acquisitions in the diplomonad Trepomonas sp. PC1.</title>
        <authorList>
            <person name="Xu F."/>
            <person name="Jerlstrom-Hultqvist J."/>
            <person name="Kolisko M."/>
            <person name="Simpson A.G.B."/>
            <person name="Roger A.J."/>
            <person name="Svard S.G."/>
            <person name="Andersson J.O."/>
        </authorList>
    </citation>
    <scope>NUCLEOTIDE SEQUENCE</scope>
    <source>
        <strain evidence="15">PC1</strain>
    </source>
</reference>
<evidence type="ECO:0000313" key="15">
    <source>
        <dbReference type="EMBL" id="JAP96098.1"/>
    </source>
</evidence>
<evidence type="ECO:0000256" key="7">
    <source>
        <dbReference type="ARBA" id="ARBA00022722"/>
    </source>
</evidence>
<dbReference type="PANTHER" id="PTHR10797">
    <property type="entry name" value="CCR4-NOT TRANSCRIPTION COMPLEX SUBUNIT"/>
    <property type="match status" value="1"/>
</dbReference>
<protein>
    <recommendedName>
        <fullName evidence="5">poly(A)-specific ribonuclease</fullName>
        <ecNumber evidence="5">3.1.13.4</ecNumber>
    </recommendedName>
</protein>
<keyword evidence="13" id="KW-0804">Transcription</keyword>
<evidence type="ECO:0000256" key="3">
    <source>
        <dbReference type="ARBA" id="ARBA00004496"/>
    </source>
</evidence>
<evidence type="ECO:0000256" key="9">
    <source>
        <dbReference type="ARBA" id="ARBA00022801"/>
    </source>
</evidence>
<dbReference type="GO" id="GO:0030014">
    <property type="term" value="C:CCR4-NOT complex"/>
    <property type="evidence" value="ECO:0007669"/>
    <property type="project" value="InterPro"/>
</dbReference>
<dbReference type="GO" id="GO:0004535">
    <property type="term" value="F:poly(A)-specific ribonuclease activity"/>
    <property type="evidence" value="ECO:0007669"/>
    <property type="project" value="UniProtKB-EC"/>
</dbReference>
<name>A0A146KIX1_9EUKA</name>
<evidence type="ECO:0000256" key="6">
    <source>
        <dbReference type="ARBA" id="ARBA00022490"/>
    </source>
</evidence>
<dbReference type="EC" id="3.1.13.4" evidence="5"/>
<keyword evidence="7" id="KW-0540">Nuclease</keyword>
<dbReference type="EMBL" id="GDID01000508">
    <property type="protein sequence ID" value="JAP96098.1"/>
    <property type="molecule type" value="Transcribed_RNA"/>
</dbReference>
<evidence type="ECO:0000256" key="14">
    <source>
        <dbReference type="ARBA" id="ARBA00023242"/>
    </source>
</evidence>
<proteinExistence type="inferred from homology"/>
<keyword evidence="10" id="KW-0269">Exonuclease</keyword>
<dbReference type="Pfam" id="PF04857">
    <property type="entry name" value="CAF1"/>
    <property type="match status" value="1"/>
</dbReference>
<evidence type="ECO:0000256" key="8">
    <source>
        <dbReference type="ARBA" id="ARBA00022723"/>
    </source>
</evidence>
<evidence type="ECO:0000256" key="2">
    <source>
        <dbReference type="ARBA" id="ARBA00004123"/>
    </source>
</evidence>
<dbReference type="InterPro" id="IPR006941">
    <property type="entry name" value="RNase_CAF1"/>
</dbReference>
<keyword evidence="9" id="KW-0378">Hydrolase</keyword>
<evidence type="ECO:0000256" key="4">
    <source>
        <dbReference type="ARBA" id="ARBA00008372"/>
    </source>
</evidence>
<keyword evidence="6" id="KW-0963">Cytoplasm</keyword>
<dbReference type="SUPFAM" id="SSF53098">
    <property type="entry name" value="Ribonuclease H-like"/>
    <property type="match status" value="1"/>
</dbReference>
<dbReference type="InterPro" id="IPR036397">
    <property type="entry name" value="RNaseH_sf"/>
</dbReference>
<evidence type="ECO:0000256" key="11">
    <source>
        <dbReference type="ARBA" id="ARBA00022884"/>
    </source>
</evidence>
<dbReference type="InterPro" id="IPR039637">
    <property type="entry name" value="CNOT7/CNOT8/Pop2"/>
</dbReference>
<dbReference type="GO" id="GO:0005634">
    <property type="term" value="C:nucleus"/>
    <property type="evidence" value="ECO:0007669"/>
    <property type="project" value="UniProtKB-SubCell"/>
</dbReference>
<accession>A0A146KIX1</accession>
<dbReference type="GO" id="GO:0005737">
    <property type="term" value="C:cytoplasm"/>
    <property type="evidence" value="ECO:0007669"/>
    <property type="project" value="UniProtKB-SubCell"/>
</dbReference>
<keyword evidence="8" id="KW-0479">Metal-binding</keyword>
<evidence type="ECO:0000256" key="5">
    <source>
        <dbReference type="ARBA" id="ARBA00012161"/>
    </source>
</evidence>
<gene>
    <name evidence="15" type="ORF">TPC1_10680</name>
</gene>
<keyword evidence="14" id="KW-0539">Nucleus</keyword>
<evidence type="ECO:0000256" key="12">
    <source>
        <dbReference type="ARBA" id="ARBA00023015"/>
    </source>
</evidence>
<evidence type="ECO:0000256" key="1">
    <source>
        <dbReference type="ARBA" id="ARBA00001663"/>
    </source>
</evidence>